<gene>
    <name evidence="4" type="primary">LOC120107839</name>
</gene>
<feature type="domain" description="DUF4283" evidence="2">
    <location>
        <begin position="82"/>
        <end position="159"/>
    </location>
</feature>
<reference evidence="4" key="1">
    <citation type="submission" date="2025-08" db="UniProtKB">
        <authorList>
            <consortium name="RefSeq"/>
        </authorList>
    </citation>
    <scope>IDENTIFICATION</scope>
    <source>
        <tissue evidence="4">Young leaves</tissue>
    </source>
</reference>
<evidence type="ECO:0000313" key="4">
    <source>
        <dbReference type="RefSeq" id="XP_038977257.1"/>
    </source>
</evidence>
<feature type="region of interest" description="Disordered" evidence="1">
    <location>
        <begin position="1"/>
        <end position="52"/>
    </location>
</feature>
<dbReference type="AlphaFoldDB" id="A0A8B8ZV63"/>
<dbReference type="Proteomes" id="UP000228380">
    <property type="component" value="Unplaced"/>
</dbReference>
<dbReference type="PANTHER" id="PTHR31286">
    <property type="entry name" value="GLYCINE-RICH CELL WALL STRUCTURAL PROTEIN 1.8-LIKE"/>
    <property type="match status" value="1"/>
</dbReference>
<dbReference type="KEGG" id="pda:120107839"/>
<dbReference type="RefSeq" id="XP_038977257.1">
    <property type="nucleotide sequence ID" value="XM_039121329.1"/>
</dbReference>
<name>A0A8B8ZV63_PHODC</name>
<accession>A0A8B8ZV63</accession>
<proteinExistence type="predicted"/>
<evidence type="ECO:0000256" key="1">
    <source>
        <dbReference type="SAM" id="MobiDB-lite"/>
    </source>
</evidence>
<keyword evidence="3" id="KW-1185">Reference proteome</keyword>
<protein>
    <submittedName>
        <fullName evidence="4">Uncharacterized protein LOC120107839</fullName>
    </submittedName>
</protein>
<feature type="region of interest" description="Disordered" evidence="1">
    <location>
        <begin position="275"/>
        <end position="304"/>
    </location>
</feature>
<dbReference type="PANTHER" id="PTHR31286:SF99">
    <property type="entry name" value="DUF4283 DOMAIN-CONTAINING PROTEIN"/>
    <property type="match status" value="1"/>
</dbReference>
<evidence type="ECO:0000313" key="3">
    <source>
        <dbReference type="Proteomes" id="UP000228380"/>
    </source>
</evidence>
<dbReference type="OrthoDB" id="994333at2759"/>
<evidence type="ECO:0000259" key="2">
    <source>
        <dbReference type="Pfam" id="PF14111"/>
    </source>
</evidence>
<dbReference type="InterPro" id="IPR040256">
    <property type="entry name" value="At4g02000-like"/>
</dbReference>
<organism evidence="3 4">
    <name type="scientific">Phoenix dactylifera</name>
    <name type="common">Date palm</name>
    <dbReference type="NCBI Taxonomy" id="42345"/>
    <lineage>
        <taxon>Eukaryota</taxon>
        <taxon>Viridiplantae</taxon>
        <taxon>Streptophyta</taxon>
        <taxon>Embryophyta</taxon>
        <taxon>Tracheophyta</taxon>
        <taxon>Spermatophyta</taxon>
        <taxon>Magnoliopsida</taxon>
        <taxon>Liliopsida</taxon>
        <taxon>Arecaceae</taxon>
        <taxon>Coryphoideae</taxon>
        <taxon>Phoeniceae</taxon>
        <taxon>Phoenix</taxon>
    </lineage>
</organism>
<dbReference type="Pfam" id="PF14111">
    <property type="entry name" value="DUF4283"/>
    <property type="match status" value="1"/>
</dbReference>
<dbReference type="InterPro" id="IPR025558">
    <property type="entry name" value="DUF4283"/>
</dbReference>
<sequence>MVTPGTAVPGDPGRSRPSYTAPGQAKTTPTWSEVARGAVRRPEEPSHRLTAGELEDLQRRFPRVAVVPEERVAAARNQWRETAVIAKSLGRRVSPELVARELRSRGKLKNEVEVLPMMEGFVTIRFASGDDRAAALAAGPWVVAGQLLAMEKWVPDFIPGTHSVNRTVVWVRLPGLPVEYWDMEAIRVIVAEVGNPLELDRFSHERRRIGYARVKVEINVRQPLIPGTIVQGVQARFWQTFAYEDLPGLCYRCARLDHLAGDCCYQAPGTHLGTEAEGQGAETVGQGETASGSEAPPQMTFGPWMTVPRQRHWRNTGAPGGVKKTMEAAESARRASLVKTTPETVEVDLADSSPDTEGWRKPKKVARRGSPGKGSGQPEPGVAEGVQTTELTRHQD</sequence>
<dbReference type="GeneID" id="120107839"/>
<feature type="region of interest" description="Disordered" evidence="1">
    <location>
        <begin position="345"/>
        <end position="396"/>
    </location>
</feature>